<dbReference type="InterPro" id="IPR038882">
    <property type="entry name" value="Rcf3"/>
</dbReference>
<dbReference type="GeneID" id="36290840"/>
<accession>A0A177A2H7</accession>
<dbReference type="PANTHER" id="PTHR39153">
    <property type="entry name" value="AGR244WP"/>
    <property type="match status" value="1"/>
</dbReference>
<dbReference type="VEuPathDB" id="FungiDB:GMDG_00956"/>
<gene>
    <name evidence="1" type="ORF">VC83_07796</name>
</gene>
<dbReference type="OrthoDB" id="3979469at2759"/>
<evidence type="ECO:0008006" key="2">
    <source>
        <dbReference type="Google" id="ProtNLM"/>
    </source>
</evidence>
<name>A0A177A2H7_9PEZI</name>
<dbReference type="PANTHER" id="PTHR39153:SF1">
    <property type="entry name" value="AGR244WP"/>
    <property type="match status" value="1"/>
</dbReference>
<sequence>MKTHGTLRDDEATGAAWEAARGAVVGSSKWGVGAAILAATGYKISPIYRGLTFQFKVFIQMSAMIMGGMLEADRRLREHEARIRVQKKLGIGLDKASWEKYEQDVRAEKARIIARQNEEK</sequence>
<organism evidence="1">
    <name type="scientific">Pseudogymnoascus destructans</name>
    <dbReference type="NCBI Taxonomy" id="655981"/>
    <lineage>
        <taxon>Eukaryota</taxon>
        <taxon>Fungi</taxon>
        <taxon>Dikarya</taxon>
        <taxon>Ascomycota</taxon>
        <taxon>Pezizomycotina</taxon>
        <taxon>Leotiomycetes</taxon>
        <taxon>Thelebolales</taxon>
        <taxon>Thelebolaceae</taxon>
        <taxon>Pseudogymnoascus</taxon>
    </lineage>
</organism>
<dbReference type="eggNOG" id="ENOG502SG61">
    <property type="taxonomic scope" value="Eukaryota"/>
</dbReference>
<evidence type="ECO:0000313" key="1">
    <source>
        <dbReference type="EMBL" id="OAF55682.1"/>
    </source>
</evidence>
<protein>
    <recommendedName>
        <fullName evidence="2">Imidazoleglycerol-phosphate dehydratase</fullName>
    </recommendedName>
</protein>
<dbReference type="Proteomes" id="UP000077154">
    <property type="component" value="Unassembled WGS sequence"/>
</dbReference>
<dbReference type="EMBL" id="KV441407">
    <property type="protein sequence ID" value="OAF55682.1"/>
    <property type="molecule type" value="Genomic_DNA"/>
</dbReference>
<reference evidence="1" key="1">
    <citation type="submission" date="2016-03" db="EMBL/GenBank/DDBJ databases">
        <title>Updated assembly of Pseudogymnoascus destructans, the fungus causing white-nose syndrome of bats.</title>
        <authorList>
            <person name="Palmer J.M."/>
            <person name="Drees K.P."/>
            <person name="Foster J.T."/>
            <person name="Lindner D.L."/>
        </authorList>
    </citation>
    <scope>NUCLEOTIDE SEQUENCE [LARGE SCALE GENOMIC DNA]</scope>
    <source>
        <strain evidence="1">20631-21</strain>
    </source>
</reference>
<dbReference type="AlphaFoldDB" id="A0A177A2H7"/>
<dbReference type="RefSeq" id="XP_024320981.1">
    <property type="nucleotide sequence ID" value="XM_024471360.1"/>
</dbReference>
<proteinExistence type="predicted"/>